<protein>
    <submittedName>
        <fullName evidence="2">Uncharacterized protein</fullName>
    </submittedName>
</protein>
<dbReference type="EMBL" id="AP028911">
    <property type="protein sequence ID" value="BES91815.1"/>
    <property type="molecule type" value="Genomic_DNA"/>
</dbReference>
<reference evidence="2 3" key="1">
    <citation type="submission" date="2023-09" db="EMBL/GenBank/DDBJ databases">
        <title>Nesidiocoris tenuis whole genome shotgun sequence.</title>
        <authorList>
            <person name="Shibata T."/>
            <person name="Shimoda M."/>
            <person name="Kobayashi T."/>
            <person name="Uehara T."/>
        </authorList>
    </citation>
    <scope>NUCLEOTIDE SEQUENCE [LARGE SCALE GENOMIC DNA]</scope>
    <source>
        <strain evidence="2 3">Japan</strain>
    </source>
</reference>
<organism evidence="2 3">
    <name type="scientific">Nesidiocoris tenuis</name>
    <dbReference type="NCBI Taxonomy" id="355587"/>
    <lineage>
        <taxon>Eukaryota</taxon>
        <taxon>Metazoa</taxon>
        <taxon>Ecdysozoa</taxon>
        <taxon>Arthropoda</taxon>
        <taxon>Hexapoda</taxon>
        <taxon>Insecta</taxon>
        <taxon>Pterygota</taxon>
        <taxon>Neoptera</taxon>
        <taxon>Paraneoptera</taxon>
        <taxon>Hemiptera</taxon>
        <taxon>Heteroptera</taxon>
        <taxon>Panheteroptera</taxon>
        <taxon>Cimicomorpha</taxon>
        <taxon>Miridae</taxon>
        <taxon>Dicyphina</taxon>
        <taxon>Nesidiocoris</taxon>
    </lineage>
</organism>
<proteinExistence type="predicted"/>
<sequence length="73" mass="7756">MESADAAPLQPHVRDGPARPRADSHGLLTGHTVPSCPEHNGNDEGMKGGDNPQSMTNGRDVENLFNRRVGLGL</sequence>
<dbReference type="Proteomes" id="UP001307889">
    <property type="component" value="Chromosome 3"/>
</dbReference>
<evidence type="ECO:0000256" key="1">
    <source>
        <dbReference type="SAM" id="MobiDB-lite"/>
    </source>
</evidence>
<accession>A0ABN7ALN2</accession>
<keyword evidence="3" id="KW-1185">Reference proteome</keyword>
<name>A0ABN7ALN2_9HEMI</name>
<gene>
    <name evidence="2" type="ORF">NTJ_04624</name>
</gene>
<feature type="region of interest" description="Disordered" evidence="1">
    <location>
        <begin position="1"/>
        <end position="73"/>
    </location>
</feature>
<feature type="compositionally biased region" description="Basic and acidic residues" evidence="1">
    <location>
        <begin position="12"/>
        <end position="24"/>
    </location>
</feature>
<evidence type="ECO:0000313" key="2">
    <source>
        <dbReference type="EMBL" id="BES91815.1"/>
    </source>
</evidence>
<evidence type="ECO:0000313" key="3">
    <source>
        <dbReference type="Proteomes" id="UP001307889"/>
    </source>
</evidence>